<reference evidence="2" key="1">
    <citation type="submission" date="2019-02" db="EMBL/GenBank/DDBJ databases">
        <authorList>
            <person name="Gruber-Vodicka R. H."/>
            <person name="Seah K. B. B."/>
        </authorList>
    </citation>
    <scope>NUCLEOTIDE SEQUENCE</scope>
    <source>
        <strain evidence="2">BECK_BZ131</strain>
    </source>
</reference>
<evidence type="ECO:0000259" key="1">
    <source>
        <dbReference type="Pfam" id="PF01909"/>
    </source>
</evidence>
<dbReference type="Gene3D" id="3.30.460.10">
    <property type="entry name" value="Beta Polymerase, domain 2"/>
    <property type="match status" value="1"/>
</dbReference>
<dbReference type="AlphaFoldDB" id="A0A450TZN1"/>
<protein>
    <recommendedName>
        <fullName evidence="1">Polymerase nucleotidyl transferase domain-containing protein</fullName>
    </recommendedName>
</protein>
<dbReference type="Pfam" id="PF01909">
    <property type="entry name" value="NTP_transf_2"/>
    <property type="match status" value="1"/>
</dbReference>
<dbReference type="GO" id="GO:0016779">
    <property type="term" value="F:nucleotidyltransferase activity"/>
    <property type="evidence" value="ECO:0007669"/>
    <property type="project" value="InterPro"/>
</dbReference>
<feature type="domain" description="Polymerase nucleotidyl transferase" evidence="1">
    <location>
        <begin position="19"/>
        <end position="75"/>
    </location>
</feature>
<dbReference type="InterPro" id="IPR043519">
    <property type="entry name" value="NT_sf"/>
</dbReference>
<name>A0A450TZN1_9GAMM</name>
<dbReference type="CDD" id="cd05403">
    <property type="entry name" value="NT_KNTase_like"/>
    <property type="match status" value="1"/>
</dbReference>
<dbReference type="SUPFAM" id="SSF81301">
    <property type="entry name" value="Nucleotidyltransferase"/>
    <property type="match status" value="1"/>
</dbReference>
<dbReference type="InterPro" id="IPR002934">
    <property type="entry name" value="Polymerase_NTP_transf_dom"/>
</dbReference>
<proteinExistence type="predicted"/>
<dbReference type="EMBL" id="CAADFE010000075">
    <property type="protein sequence ID" value="VFJ75428.1"/>
    <property type="molecule type" value="Genomic_DNA"/>
</dbReference>
<organism evidence="2">
    <name type="scientific">Candidatus Kentrum sp. FW</name>
    <dbReference type="NCBI Taxonomy" id="2126338"/>
    <lineage>
        <taxon>Bacteria</taxon>
        <taxon>Pseudomonadati</taxon>
        <taxon>Pseudomonadota</taxon>
        <taxon>Gammaproteobacteria</taxon>
        <taxon>Candidatus Kentrum</taxon>
    </lineage>
</organism>
<sequence>MGLGCGKHEMRLTERQQKTIRDAALAIFGPETKVRLFGSRLDDHKKGGDIDLLVECSSPMENPGLAAARMAAKIQFQLGERKIDILYTWPGHRASPIHEAAGKQGILL</sequence>
<accession>A0A450TZN1</accession>
<gene>
    <name evidence="2" type="ORF">BECKFW1821C_GA0114237_10757</name>
</gene>
<evidence type="ECO:0000313" key="2">
    <source>
        <dbReference type="EMBL" id="VFJ75428.1"/>
    </source>
</evidence>